<sequence length="161" mass="18869">MLSHLTKNSKNFKLDSHDRKKSLTNEKNVVYLKIEPDEALNLSKNNYNDFSQIESINNCALSSSFNIVDFANDFKTQNENMFDQEMVSNNSKYSICSQISDLIYTDTIENKLSNECPECKRKLQMDYKLNKEDQLKRIFTNKRKDLINFTPKISDTLFKIL</sequence>
<accession>A0A814NBR9</accession>
<name>A0A814NBR9_9BILA</name>
<gene>
    <name evidence="1" type="ORF">OXX778_LOCUS20626</name>
</gene>
<proteinExistence type="predicted"/>
<keyword evidence="2" id="KW-1185">Reference proteome</keyword>
<evidence type="ECO:0000313" key="2">
    <source>
        <dbReference type="Proteomes" id="UP000663879"/>
    </source>
</evidence>
<reference evidence="1" key="1">
    <citation type="submission" date="2021-02" db="EMBL/GenBank/DDBJ databases">
        <authorList>
            <person name="Nowell W R."/>
        </authorList>
    </citation>
    <scope>NUCLEOTIDE SEQUENCE</scope>
    <source>
        <strain evidence="1">Ploen Becks lab</strain>
    </source>
</reference>
<organism evidence="1 2">
    <name type="scientific">Brachionus calyciflorus</name>
    <dbReference type="NCBI Taxonomy" id="104777"/>
    <lineage>
        <taxon>Eukaryota</taxon>
        <taxon>Metazoa</taxon>
        <taxon>Spiralia</taxon>
        <taxon>Gnathifera</taxon>
        <taxon>Rotifera</taxon>
        <taxon>Eurotatoria</taxon>
        <taxon>Monogononta</taxon>
        <taxon>Pseudotrocha</taxon>
        <taxon>Ploima</taxon>
        <taxon>Brachionidae</taxon>
        <taxon>Brachionus</taxon>
    </lineage>
</organism>
<protein>
    <submittedName>
        <fullName evidence="1">Uncharacterized protein</fullName>
    </submittedName>
</protein>
<dbReference type="AlphaFoldDB" id="A0A814NBR9"/>
<evidence type="ECO:0000313" key="1">
    <source>
        <dbReference type="EMBL" id="CAF1090076.1"/>
    </source>
</evidence>
<dbReference type="EMBL" id="CAJNOC010007004">
    <property type="protein sequence ID" value="CAF1090076.1"/>
    <property type="molecule type" value="Genomic_DNA"/>
</dbReference>
<dbReference type="Proteomes" id="UP000663879">
    <property type="component" value="Unassembled WGS sequence"/>
</dbReference>
<comment type="caution">
    <text evidence="1">The sequence shown here is derived from an EMBL/GenBank/DDBJ whole genome shotgun (WGS) entry which is preliminary data.</text>
</comment>